<reference evidence="2" key="2">
    <citation type="submission" date="2023-06" db="EMBL/GenBank/DDBJ databases">
        <authorList>
            <consortium name="Lawrence Berkeley National Laboratory"/>
            <person name="Mondo S.J."/>
            <person name="Hensen N."/>
            <person name="Bonometti L."/>
            <person name="Westerberg I."/>
            <person name="Brannstrom I.O."/>
            <person name="Guillou S."/>
            <person name="Cros-Aarteil S."/>
            <person name="Calhoun S."/>
            <person name="Haridas S."/>
            <person name="Kuo A."/>
            <person name="Pangilinan J."/>
            <person name="Riley R."/>
            <person name="Labutti K."/>
            <person name="Andreopoulos B."/>
            <person name="Lipzen A."/>
            <person name="Chen C."/>
            <person name="Yanf M."/>
            <person name="Daum C."/>
            <person name="Ng V."/>
            <person name="Clum A."/>
            <person name="Steindorff A."/>
            <person name="Ohm R."/>
            <person name="Martin F."/>
            <person name="Silar P."/>
            <person name="Natvig D."/>
            <person name="Lalanne C."/>
            <person name="Gautier V."/>
            <person name="Ament-Velasquez S.L."/>
            <person name="Kruys A."/>
            <person name="Hutchinson M.I."/>
            <person name="Powell A.J."/>
            <person name="Barry K."/>
            <person name="Miller A.N."/>
            <person name="Grigoriev I.V."/>
            <person name="Debuchy R."/>
            <person name="Gladieux P."/>
            <person name="Thoren M.H."/>
            <person name="Johannesson H."/>
        </authorList>
    </citation>
    <scope>NUCLEOTIDE SEQUENCE</scope>
    <source>
        <strain evidence="2">CBS 626.80</strain>
    </source>
</reference>
<accession>A0AAN6SK68</accession>
<keyword evidence="3" id="KW-1185">Reference proteome</keyword>
<dbReference type="Proteomes" id="UP001303222">
    <property type="component" value="Unassembled WGS sequence"/>
</dbReference>
<reference evidence="2" key="1">
    <citation type="journal article" date="2023" name="Mol. Phylogenet. Evol.">
        <title>Genome-scale phylogeny and comparative genomics of the fungal order Sordariales.</title>
        <authorList>
            <person name="Hensen N."/>
            <person name="Bonometti L."/>
            <person name="Westerberg I."/>
            <person name="Brannstrom I.O."/>
            <person name="Guillou S."/>
            <person name="Cros-Aarteil S."/>
            <person name="Calhoun S."/>
            <person name="Haridas S."/>
            <person name="Kuo A."/>
            <person name="Mondo S."/>
            <person name="Pangilinan J."/>
            <person name="Riley R."/>
            <person name="LaButti K."/>
            <person name="Andreopoulos B."/>
            <person name="Lipzen A."/>
            <person name="Chen C."/>
            <person name="Yan M."/>
            <person name="Daum C."/>
            <person name="Ng V."/>
            <person name="Clum A."/>
            <person name="Steindorff A."/>
            <person name="Ohm R.A."/>
            <person name="Martin F."/>
            <person name="Silar P."/>
            <person name="Natvig D.O."/>
            <person name="Lalanne C."/>
            <person name="Gautier V."/>
            <person name="Ament-Velasquez S.L."/>
            <person name="Kruys A."/>
            <person name="Hutchinson M.I."/>
            <person name="Powell A.J."/>
            <person name="Barry K."/>
            <person name="Miller A.N."/>
            <person name="Grigoriev I.V."/>
            <person name="Debuchy R."/>
            <person name="Gladieux P."/>
            <person name="Hiltunen Thoren M."/>
            <person name="Johannesson H."/>
        </authorList>
    </citation>
    <scope>NUCLEOTIDE SEQUENCE</scope>
    <source>
        <strain evidence="2">CBS 626.80</strain>
    </source>
</reference>
<evidence type="ECO:0000313" key="3">
    <source>
        <dbReference type="Proteomes" id="UP001303222"/>
    </source>
</evidence>
<name>A0AAN6SK68_9PEZI</name>
<dbReference type="InterPro" id="IPR058334">
    <property type="entry name" value="DUF8021"/>
</dbReference>
<sequence>MLISTCGRMRRRLIEYTMGTDCERVEGWQYTRPCGGKLPRGGNAKRNGNRRYVIDEVTGSVDALGNMPDSHEIRVEGAKVKHAIQLR</sequence>
<evidence type="ECO:0000259" key="1">
    <source>
        <dbReference type="Pfam" id="PF26061"/>
    </source>
</evidence>
<organism evidence="2 3">
    <name type="scientific">Pseudoneurospora amorphoporcata</name>
    <dbReference type="NCBI Taxonomy" id="241081"/>
    <lineage>
        <taxon>Eukaryota</taxon>
        <taxon>Fungi</taxon>
        <taxon>Dikarya</taxon>
        <taxon>Ascomycota</taxon>
        <taxon>Pezizomycotina</taxon>
        <taxon>Sordariomycetes</taxon>
        <taxon>Sordariomycetidae</taxon>
        <taxon>Sordariales</taxon>
        <taxon>Sordariaceae</taxon>
        <taxon>Pseudoneurospora</taxon>
    </lineage>
</organism>
<dbReference type="AlphaFoldDB" id="A0AAN6SK68"/>
<comment type="caution">
    <text evidence="2">The sequence shown here is derived from an EMBL/GenBank/DDBJ whole genome shotgun (WGS) entry which is preliminary data.</text>
</comment>
<dbReference type="EMBL" id="MU859064">
    <property type="protein sequence ID" value="KAK3956630.1"/>
    <property type="molecule type" value="Genomic_DNA"/>
</dbReference>
<feature type="domain" description="DUF8021" evidence="1">
    <location>
        <begin position="16"/>
        <end position="82"/>
    </location>
</feature>
<gene>
    <name evidence="2" type="ORF">QBC32DRAFT_330523</name>
</gene>
<proteinExistence type="predicted"/>
<dbReference type="Pfam" id="PF26061">
    <property type="entry name" value="DUF8021"/>
    <property type="match status" value="1"/>
</dbReference>
<evidence type="ECO:0000313" key="2">
    <source>
        <dbReference type="EMBL" id="KAK3956630.1"/>
    </source>
</evidence>
<protein>
    <recommendedName>
        <fullName evidence="1">DUF8021 domain-containing protein</fullName>
    </recommendedName>
</protein>